<evidence type="ECO:0000313" key="2">
    <source>
        <dbReference type="EMBL" id="MBT2329085.1"/>
    </source>
</evidence>
<evidence type="ECO:0000313" key="3">
    <source>
        <dbReference type="Proteomes" id="UP000692896"/>
    </source>
</evidence>
<name>A0A944DLK9_PSEFL</name>
<dbReference type="RefSeq" id="WP_214918064.1">
    <property type="nucleotide sequence ID" value="NZ_JAGGNX010000022.1"/>
</dbReference>
<organism evidence="2 3">
    <name type="scientific">Pseudomonas fluorescens</name>
    <dbReference type="NCBI Taxonomy" id="294"/>
    <lineage>
        <taxon>Bacteria</taxon>
        <taxon>Pseudomonadati</taxon>
        <taxon>Pseudomonadota</taxon>
        <taxon>Gammaproteobacteria</taxon>
        <taxon>Pseudomonadales</taxon>
        <taxon>Pseudomonadaceae</taxon>
        <taxon>Pseudomonas</taxon>
    </lineage>
</organism>
<feature type="domain" description="N-acetyltransferase" evidence="1">
    <location>
        <begin position="4"/>
        <end position="155"/>
    </location>
</feature>
<dbReference type="SUPFAM" id="SSF55729">
    <property type="entry name" value="Acyl-CoA N-acyltransferases (Nat)"/>
    <property type="match status" value="1"/>
</dbReference>
<dbReference type="Pfam" id="PF00583">
    <property type="entry name" value="Acetyltransf_1"/>
    <property type="match status" value="1"/>
</dbReference>
<dbReference type="Proteomes" id="UP000692896">
    <property type="component" value="Unassembled WGS sequence"/>
</dbReference>
<sequence>MSSVVIRPFRPTDGVGTSELFRRVYGDHYVSPDVYLPHMIGLHNSRNRWYSVVAVVNDRVVGHAALCRQTAEGEDAELALIAVDPAAQGGQIATRLGQTLLDSCQDLGLARLSIKQVTSHCYSQRLAQRLGFHDTGLLPDHVPSPFATVHAETIVVGSQVISGHHRPLPHLQWPAACQWLMQPLAALFGTAPDAPVPSAQPFQIRQLPGRVDIVAGHIDLRLVGQLLHLPAHWSLSVRLGLRQQFADDHQRLMDAGFVFTGIMPAEGSPGWQALFHRGALDRPLTLHSEPMQRLHKQVQAQAHIWRGAQADSAA</sequence>
<dbReference type="GO" id="GO:0016747">
    <property type="term" value="F:acyltransferase activity, transferring groups other than amino-acyl groups"/>
    <property type="evidence" value="ECO:0007669"/>
    <property type="project" value="InterPro"/>
</dbReference>
<dbReference type="AlphaFoldDB" id="A0A944DLK9"/>
<dbReference type="PROSITE" id="PS51186">
    <property type="entry name" value="GNAT"/>
    <property type="match status" value="1"/>
</dbReference>
<evidence type="ECO:0000259" key="1">
    <source>
        <dbReference type="PROSITE" id="PS51186"/>
    </source>
</evidence>
<dbReference type="InterPro" id="IPR016181">
    <property type="entry name" value="Acyl_CoA_acyltransferase"/>
</dbReference>
<gene>
    <name evidence="2" type="ORF">J7E47_10170</name>
</gene>
<dbReference type="InterPro" id="IPR000182">
    <property type="entry name" value="GNAT_dom"/>
</dbReference>
<dbReference type="CDD" id="cd04301">
    <property type="entry name" value="NAT_SF"/>
    <property type="match status" value="1"/>
</dbReference>
<protein>
    <submittedName>
        <fullName evidence="2">GNAT family N-acetyltransferase</fullName>
    </submittedName>
</protein>
<reference evidence="2" key="1">
    <citation type="submission" date="2021-03" db="EMBL/GenBank/DDBJ databases">
        <title>Genomic analysis provides insights into the functional capacity of soil bacteria communities inhabiting an altitudinal gradient in the Atacama Desert.</title>
        <authorList>
            <person name="Gonzalez M."/>
            <person name="Maldonado J."/>
            <person name="Maza F."/>
            <person name="Hodar C."/>
            <person name="Cortes M."/>
            <person name="Palma R."/>
            <person name="Andreani C."/>
            <person name="Gaete A."/>
            <person name="Vasquez-Dean J."/>
            <person name="Acuna V."/>
            <person name="Aguado M."/>
            <person name="Mandakovic D."/>
            <person name="Latorre M."/>
            <person name="Orellana A."/>
            <person name="Gutierrez R."/>
            <person name="Montecino M."/>
            <person name="Allende M."/>
            <person name="Maass A."/>
            <person name="Cambiazo V."/>
        </authorList>
    </citation>
    <scope>NUCLEOTIDE SEQUENCE</scope>
    <source>
        <strain evidence="2">ISL-25</strain>
    </source>
</reference>
<accession>A0A944DLK9</accession>
<dbReference type="Gene3D" id="3.40.630.30">
    <property type="match status" value="1"/>
</dbReference>
<proteinExistence type="predicted"/>
<dbReference type="EMBL" id="JAGGOB010000020">
    <property type="protein sequence ID" value="MBT2329085.1"/>
    <property type="molecule type" value="Genomic_DNA"/>
</dbReference>
<comment type="caution">
    <text evidence="2">The sequence shown here is derived from an EMBL/GenBank/DDBJ whole genome shotgun (WGS) entry which is preliminary data.</text>
</comment>